<evidence type="ECO:0000313" key="2">
    <source>
        <dbReference type="Proteomes" id="UP000299102"/>
    </source>
</evidence>
<protein>
    <submittedName>
        <fullName evidence="1">Uncharacterized protein</fullName>
    </submittedName>
</protein>
<proteinExistence type="predicted"/>
<reference evidence="1 2" key="1">
    <citation type="journal article" date="2019" name="Commun. Biol.">
        <title>The bagworm genome reveals a unique fibroin gene that provides high tensile strength.</title>
        <authorList>
            <person name="Kono N."/>
            <person name="Nakamura H."/>
            <person name="Ohtoshi R."/>
            <person name="Tomita M."/>
            <person name="Numata K."/>
            <person name="Arakawa K."/>
        </authorList>
    </citation>
    <scope>NUCLEOTIDE SEQUENCE [LARGE SCALE GENOMIC DNA]</scope>
</reference>
<gene>
    <name evidence="1" type="ORF">EVAR_56323_1</name>
</gene>
<name>A0A4C1YF84_EUMVA</name>
<dbReference type="EMBL" id="BGZK01001181">
    <property type="protein sequence ID" value="GBP73644.1"/>
    <property type="molecule type" value="Genomic_DNA"/>
</dbReference>
<comment type="caution">
    <text evidence="1">The sequence shown here is derived from an EMBL/GenBank/DDBJ whole genome shotgun (WGS) entry which is preliminary data.</text>
</comment>
<keyword evidence="2" id="KW-1185">Reference proteome</keyword>
<organism evidence="1 2">
    <name type="scientific">Eumeta variegata</name>
    <name type="common">Bagworm moth</name>
    <name type="synonym">Eumeta japonica</name>
    <dbReference type="NCBI Taxonomy" id="151549"/>
    <lineage>
        <taxon>Eukaryota</taxon>
        <taxon>Metazoa</taxon>
        <taxon>Ecdysozoa</taxon>
        <taxon>Arthropoda</taxon>
        <taxon>Hexapoda</taxon>
        <taxon>Insecta</taxon>
        <taxon>Pterygota</taxon>
        <taxon>Neoptera</taxon>
        <taxon>Endopterygota</taxon>
        <taxon>Lepidoptera</taxon>
        <taxon>Glossata</taxon>
        <taxon>Ditrysia</taxon>
        <taxon>Tineoidea</taxon>
        <taxon>Psychidae</taxon>
        <taxon>Oiketicinae</taxon>
        <taxon>Eumeta</taxon>
    </lineage>
</organism>
<dbReference type="Proteomes" id="UP000299102">
    <property type="component" value="Unassembled WGS sequence"/>
</dbReference>
<dbReference type="OrthoDB" id="421040at2759"/>
<evidence type="ECO:0000313" key="1">
    <source>
        <dbReference type="EMBL" id="GBP73644.1"/>
    </source>
</evidence>
<dbReference type="AlphaFoldDB" id="A0A4C1YF84"/>
<accession>A0A4C1YF84</accession>
<sequence length="134" mass="14595">MHIGEFCSVLSTLFRPTYPLLATSAQSWIACPALKAVQWNKSDGIILQQKYSPTAAAVSGTWLRMESHCRVPGLILIRDGRSDGYGGAAVLIRKHTSFSSVGTLTYDDGLQAVTVKVEGITFLSLYITSSSEYF</sequence>